<dbReference type="InterPro" id="IPR015797">
    <property type="entry name" value="NUDIX_hydrolase-like_dom_sf"/>
</dbReference>
<dbReference type="STRING" id="93759.A0A1R3JHG8"/>
<dbReference type="EMBL" id="AWUE01016101">
    <property type="protein sequence ID" value="OMO94217.1"/>
    <property type="molecule type" value="Genomic_DNA"/>
</dbReference>
<evidence type="ECO:0000313" key="1">
    <source>
        <dbReference type="EMBL" id="OMO94217.1"/>
    </source>
</evidence>
<dbReference type="OrthoDB" id="289038at2759"/>
<dbReference type="Proteomes" id="UP000187203">
    <property type="component" value="Unassembled WGS sequence"/>
</dbReference>
<accession>A0A1R3JHG8</accession>
<name>A0A1R3JHG8_9ROSI</name>
<reference evidence="2" key="1">
    <citation type="submission" date="2013-09" db="EMBL/GenBank/DDBJ databases">
        <title>Corchorus olitorius genome sequencing.</title>
        <authorList>
            <person name="Alam M."/>
            <person name="Haque M.S."/>
            <person name="Islam M.S."/>
            <person name="Emdad E.M."/>
            <person name="Islam M.M."/>
            <person name="Ahmed B."/>
            <person name="Halim A."/>
            <person name="Hossen Q.M.M."/>
            <person name="Hossain M.Z."/>
            <person name="Ahmed R."/>
            <person name="Khan M.M."/>
            <person name="Islam R."/>
            <person name="Rashid M.M."/>
            <person name="Khan S.A."/>
            <person name="Rahman M.S."/>
            <person name="Alam M."/>
            <person name="Yahiya A.S."/>
            <person name="Khan M.S."/>
            <person name="Azam M.S."/>
            <person name="Haque T."/>
            <person name="Lashkar M.Z.H."/>
            <person name="Akhand A.I."/>
            <person name="Morshed G."/>
            <person name="Roy S."/>
            <person name="Uddin K.S."/>
            <person name="Rabeya T."/>
            <person name="Hossain A.S."/>
            <person name="Chowdhury A."/>
            <person name="Snigdha A.R."/>
            <person name="Mortoza M.S."/>
            <person name="Matin S.A."/>
            <person name="Hoque S.M.E."/>
            <person name="Islam M.K."/>
            <person name="Roy D.K."/>
            <person name="Haider R."/>
            <person name="Moosa M.M."/>
            <person name="Elias S.M."/>
            <person name="Hasan A.M."/>
            <person name="Jahan S."/>
            <person name="Shafiuddin M."/>
            <person name="Mahmood N."/>
            <person name="Shommy N.S."/>
        </authorList>
    </citation>
    <scope>NUCLEOTIDE SEQUENCE [LARGE SCALE GENOMIC DNA]</scope>
    <source>
        <strain evidence="2">cv. O-4</strain>
    </source>
</reference>
<dbReference type="SUPFAM" id="SSF55811">
    <property type="entry name" value="Nudix"/>
    <property type="match status" value="1"/>
</dbReference>
<protein>
    <submittedName>
        <fullName evidence="1">Uncharacterized protein</fullName>
    </submittedName>
</protein>
<sequence length="111" mass="12476">MTKMVETSPLFEVLCDLQSLCFHVLSEHVLVVKGKCPCNCSGVWKLPAGYSNKYEDIFSGAVRRAKEGTGVVRENQILHKGSQMIDQETATLTDMNIFLGDRLWVKIFIIP</sequence>
<dbReference type="Gene3D" id="3.90.79.10">
    <property type="entry name" value="Nucleoside Triphosphate Pyrophosphohydrolase"/>
    <property type="match status" value="1"/>
</dbReference>
<gene>
    <name evidence="1" type="ORF">COLO4_16463</name>
</gene>
<keyword evidence="2" id="KW-1185">Reference proteome</keyword>
<proteinExistence type="predicted"/>
<evidence type="ECO:0000313" key="2">
    <source>
        <dbReference type="Proteomes" id="UP000187203"/>
    </source>
</evidence>
<dbReference type="AlphaFoldDB" id="A0A1R3JHG8"/>
<comment type="caution">
    <text evidence="1">The sequence shown here is derived from an EMBL/GenBank/DDBJ whole genome shotgun (WGS) entry which is preliminary data.</text>
</comment>
<organism evidence="1 2">
    <name type="scientific">Corchorus olitorius</name>
    <dbReference type="NCBI Taxonomy" id="93759"/>
    <lineage>
        <taxon>Eukaryota</taxon>
        <taxon>Viridiplantae</taxon>
        <taxon>Streptophyta</taxon>
        <taxon>Embryophyta</taxon>
        <taxon>Tracheophyta</taxon>
        <taxon>Spermatophyta</taxon>
        <taxon>Magnoliopsida</taxon>
        <taxon>eudicotyledons</taxon>
        <taxon>Gunneridae</taxon>
        <taxon>Pentapetalae</taxon>
        <taxon>rosids</taxon>
        <taxon>malvids</taxon>
        <taxon>Malvales</taxon>
        <taxon>Malvaceae</taxon>
        <taxon>Grewioideae</taxon>
        <taxon>Apeibeae</taxon>
        <taxon>Corchorus</taxon>
    </lineage>
</organism>